<organism evidence="2 3">
    <name type="scientific">Spartinivicinus marinus</name>
    <dbReference type="NCBI Taxonomy" id="2994442"/>
    <lineage>
        <taxon>Bacteria</taxon>
        <taxon>Pseudomonadati</taxon>
        <taxon>Pseudomonadota</taxon>
        <taxon>Gammaproteobacteria</taxon>
        <taxon>Oceanospirillales</taxon>
        <taxon>Zooshikellaceae</taxon>
        <taxon>Spartinivicinus</taxon>
    </lineage>
</organism>
<evidence type="ECO:0000313" key="3">
    <source>
        <dbReference type="Proteomes" id="UP000569732"/>
    </source>
</evidence>
<proteinExistence type="predicted"/>
<evidence type="ECO:0008006" key="4">
    <source>
        <dbReference type="Google" id="ProtNLM"/>
    </source>
</evidence>
<sequence length="129" mass="14844">MKKILILLMVLNLSACRTTAIHNIEQQLLPSRLDGQAYELREVKVAVMKACQLKGWVPRVQDDGSVLASILVRGTHEATVKISYDRQYLNIIYVDSQNLLQSDGKIHRNYNRWVNNLYTTITQQLKMES</sequence>
<dbReference type="EMBL" id="JACCKB010000004">
    <property type="protein sequence ID" value="NYZ65373.1"/>
    <property type="molecule type" value="Genomic_DNA"/>
</dbReference>
<dbReference type="AlphaFoldDB" id="A0A853HVT9"/>
<accession>A0A853HVT9</accession>
<evidence type="ECO:0000313" key="2">
    <source>
        <dbReference type="EMBL" id="NYZ65373.1"/>
    </source>
</evidence>
<evidence type="ECO:0000256" key="1">
    <source>
        <dbReference type="SAM" id="SignalP"/>
    </source>
</evidence>
<reference evidence="2 3" key="1">
    <citation type="submission" date="2020-07" db="EMBL/GenBank/DDBJ databases">
        <title>Endozoicomonas sp. nov., isolated from sediment.</title>
        <authorList>
            <person name="Gu T."/>
        </authorList>
    </citation>
    <scope>NUCLEOTIDE SEQUENCE [LARGE SCALE GENOMIC DNA]</scope>
    <source>
        <strain evidence="2 3">SM1973</strain>
    </source>
</reference>
<comment type="caution">
    <text evidence="2">The sequence shown here is derived from an EMBL/GenBank/DDBJ whole genome shotgun (WGS) entry which is preliminary data.</text>
</comment>
<keyword evidence="3" id="KW-1185">Reference proteome</keyword>
<dbReference type="Proteomes" id="UP000569732">
    <property type="component" value="Unassembled WGS sequence"/>
</dbReference>
<keyword evidence="1" id="KW-0732">Signal</keyword>
<name>A0A853HVT9_9GAMM</name>
<feature type="chain" id="PRO_5032863978" description="Lipoprotein" evidence="1">
    <location>
        <begin position="21"/>
        <end position="129"/>
    </location>
</feature>
<gene>
    <name evidence="2" type="ORF">H0A36_05075</name>
</gene>
<protein>
    <recommendedName>
        <fullName evidence="4">Lipoprotein</fullName>
    </recommendedName>
</protein>
<dbReference type="RefSeq" id="WP_180567403.1">
    <property type="nucleotide sequence ID" value="NZ_JACCKB010000004.1"/>
</dbReference>
<feature type="signal peptide" evidence="1">
    <location>
        <begin position="1"/>
        <end position="20"/>
    </location>
</feature>